<evidence type="ECO:0000313" key="9">
    <source>
        <dbReference type="EMBL" id="CAD7443362.1"/>
    </source>
</evidence>
<dbReference type="GO" id="GO:0005886">
    <property type="term" value="C:plasma membrane"/>
    <property type="evidence" value="ECO:0007669"/>
    <property type="project" value="UniProtKB-SubCell"/>
</dbReference>
<keyword evidence="6" id="KW-0807">Transducer</keyword>
<evidence type="ECO:0000256" key="1">
    <source>
        <dbReference type="ARBA" id="ARBA00004651"/>
    </source>
</evidence>
<feature type="region of interest" description="Disordered" evidence="7">
    <location>
        <begin position="577"/>
        <end position="598"/>
    </location>
</feature>
<dbReference type="InterPro" id="IPR006578">
    <property type="entry name" value="MADF-dom"/>
</dbReference>
<comment type="function">
    <text evidence="6">Gustatory receptor which mediates acceptance or avoidance behavior, depending on its substrates.</text>
</comment>
<accession>A0A7R9EYC5</accession>
<gene>
    <name evidence="9" type="ORF">TBIB3V08_LOCUS5770</name>
</gene>
<comment type="subcellular location">
    <subcellularLocation>
        <location evidence="1 6">Cell membrane</location>
        <topology evidence="1 6">Multi-pass membrane protein</topology>
    </subcellularLocation>
</comment>
<keyword evidence="4 6" id="KW-1133">Transmembrane helix</keyword>
<evidence type="ECO:0000256" key="4">
    <source>
        <dbReference type="ARBA" id="ARBA00022989"/>
    </source>
</evidence>
<organism evidence="9">
    <name type="scientific">Timema bartmani</name>
    <dbReference type="NCBI Taxonomy" id="61472"/>
    <lineage>
        <taxon>Eukaryota</taxon>
        <taxon>Metazoa</taxon>
        <taxon>Ecdysozoa</taxon>
        <taxon>Arthropoda</taxon>
        <taxon>Hexapoda</taxon>
        <taxon>Insecta</taxon>
        <taxon>Pterygota</taxon>
        <taxon>Neoptera</taxon>
        <taxon>Polyneoptera</taxon>
        <taxon>Phasmatodea</taxon>
        <taxon>Timematodea</taxon>
        <taxon>Timematoidea</taxon>
        <taxon>Timematidae</taxon>
        <taxon>Timema</taxon>
    </lineage>
</organism>
<sequence>MSTSDRDSYPDISVISSLVYCEGDALDHTATKAGCLQVFNKIVIGVPKTMKDDPDFNIHFVALIERRPCIYDYTSSDYSKRNVQDKAWETIAKEISESVSVKMAGHHPLDSPKLKGKKHQKISTLKENVAQASDDNFGFCKGRQLNGMDLYVCQTLELLNISFNFAHISIRRDEVQPVTFNRELFTCLQPAMSFDENHTLAIIRSRVRQWTECHTLCRALGSHIGVPWLFGLHPLSCEQVSAKPPHTNCRFSLSYPKLIYSCVLAVLLSVGSGFFCYKIWVKEARRLNGGANGDSFSLPKIADSIIVRLSCIAQAVEGNIILVAGIYHSRKLSTTLTRLSGLDSKLGLSPGCHRRAYIMSCCSLPILAAILTFFYCCTNYLSREDWPGGMVPTTVHVSYLAFSVTKALPYAFCTQYALVCQVYVQRFRCVRKLLQRVIEEHNLAYNSKRTMKFTSKTQDQARLSDQLDHVRRLHSCVSQSVRMYNSCVNPQLLVCFVGQLYATVRNSFLIVRSLALSHQYTAASSGVHVFNTVYALSHLTTVLVMVACGEVLTEVANSVSEDLENWPLSYLKTEEREQQAPQARAMGTVERRRKCEVS</sequence>
<feature type="domain" description="MADF" evidence="8">
    <location>
        <begin position="60"/>
        <end position="103"/>
    </location>
</feature>
<proteinExistence type="inferred from homology"/>
<evidence type="ECO:0000256" key="6">
    <source>
        <dbReference type="RuleBase" id="RU363108"/>
    </source>
</evidence>
<keyword evidence="2 6" id="KW-1003">Cell membrane</keyword>
<name>A0A7R9EYC5_9NEOP</name>
<evidence type="ECO:0000256" key="2">
    <source>
        <dbReference type="ARBA" id="ARBA00022475"/>
    </source>
</evidence>
<evidence type="ECO:0000259" key="8">
    <source>
        <dbReference type="Pfam" id="PF10545"/>
    </source>
</evidence>
<dbReference type="AlphaFoldDB" id="A0A7R9EYC5"/>
<keyword evidence="5 6" id="KW-0472">Membrane</keyword>
<comment type="similarity">
    <text evidence="6">Belongs to the insect chemoreceptor superfamily. Gustatory receptor (GR) family.</text>
</comment>
<dbReference type="InterPro" id="IPR013604">
    <property type="entry name" value="7TM_chemorcpt"/>
</dbReference>
<evidence type="ECO:0000256" key="7">
    <source>
        <dbReference type="SAM" id="MobiDB-lite"/>
    </source>
</evidence>
<feature type="compositionally biased region" description="Basic and acidic residues" evidence="7">
    <location>
        <begin position="589"/>
        <end position="598"/>
    </location>
</feature>
<dbReference type="GO" id="GO:0007165">
    <property type="term" value="P:signal transduction"/>
    <property type="evidence" value="ECO:0007669"/>
    <property type="project" value="UniProtKB-KW"/>
</dbReference>
<feature type="transmembrane region" description="Helical" evidence="6">
    <location>
        <begin position="356"/>
        <end position="375"/>
    </location>
</feature>
<dbReference type="Pfam" id="PF08395">
    <property type="entry name" value="7tm_7"/>
    <property type="match status" value="1"/>
</dbReference>
<dbReference type="GO" id="GO:0050909">
    <property type="term" value="P:sensory perception of taste"/>
    <property type="evidence" value="ECO:0007669"/>
    <property type="project" value="InterPro"/>
</dbReference>
<evidence type="ECO:0000256" key="5">
    <source>
        <dbReference type="ARBA" id="ARBA00023136"/>
    </source>
</evidence>
<feature type="transmembrane region" description="Helical" evidence="6">
    <location>
        <begin position="258"/>
        <end position="277"/>
    </location>
</feature>
<dbReference type="EMBL" id="OD566105">
    <property type="protein sequence ID" value="CAD7443362.1"/>
    <property type="molecule type" value="Genomic_DNA"/>
</dbReference>
<keyword evidence="6" id="KW-0675">Receptor</keyword>
<dbReference type="Pfam" id="PF10545">
    <property type="entry name" value="MADF_DNA_bdg"/>
    <property type="match status" value="1"/>
</dbReference>
<keyword evidence="3 6" id="KW-0812">Transmembrane</keyword>
<reference evidence="9" key="1">
    <citation type="submission" date="2020-11" db="EMBL/GenBank/DDBJ databases">
        <authorList>
            <person name="Tran Van P."/>
        </authorList>
    </citation>
    <scope>NUCLEOTIDE SEQUENCE</scope>
</reference>
<comment type="caution">
    <text evidence="6">Lacks conserved residue(s) required for the propagation of feature annotation.</text>
</comment>
<protein>
    <recommendedName>
        <fullName evidence="6">Gustatory receptor</fullName>
    </recommendedName>
</protein>
<evidence type="ECO:0000256" key="3">
    <source>
        <dbReference type="ARBA" id="ARBA00022692"/>
    </source>
</evidence>